<dbReference type="KEGG" id="gmw:113513083"/>
<dbReference type="GO" id="GO:0008270">
    <property type="term" value="F:zinc ion binding"/>
    <property type="evidence" value="ECO:0007669"/>
    <property type="project" value="UniProtKB-KW"/>
</dbReference>
<keyword evidence="2 5" id="KW-0863">Zinc-finger</keyword>
<sequence length="237" mass="26846">MSTDAHRKCAKCGATAFQDGVTSLHRFPKLGKTNIKRARAWAQFCWPEQDWTSLAALTRLYKSNKVLCKRHFKDICFTDNTKSQLGRFSVPTESRDAVSFQPSINKSSSITLATTMLRCPTLEQSSSEPNITVDRQTNNSDNELQCITSHAEGKCSDSRSDLDNDLLAFMSEIKSIISDFKDQQNENMVKIFETVEKIKMQNIDIQTSTTFLSQNYQSLKNQIDKLQADCNSNLIHI</sequence>
<evidence type="ECO:0000259" key="6">
    <source>
        <dbReference type="PROSITE" id="PS50950"/>
    </source>
</evidence>
<gene>
    <name evidence="8" type="primary">LOC113513083</name>
</gene>
<evidence type="ECO:0000256" key="4">
    <source>
        <dbReference type="ARBA" id="ARBA00023125"/>
    </source>
</evidence>
<dbReference type="AlphaFoldDB" id="A0A6J1WGV0"/>
<dbReference type="Pfam" id="PF05485">
    <property type="entry name" value="THAP"/>
    <property type="match status" value="1"/>
</dbReference>
<dbReference type="RefSeq" id="XP_026752863.2">
    <property type="nucleotide sequence ID" value="XM_026897062.3"/>
</dbReference>
<dbReference type="PROSITE" id="PS50950">
    <property type="entry name" value="ZF_THAP"/>
    <property type="match status" value="1"/>
</dbReference>
<evidence type="ECO:0000256" key="3">
    <source>
        <dbReference type="ARBA" id="ARBA00022833"/>
    </source>
</evidence>
<dbReference type="Proteomes" id="UP001652740">
    <property type="component" value="Unplaced"/>
</dbReference>
<protein>
    <submittedName>
        <fullName evidence="8">Uncharacterized protein LOC113513083</fullName>
    </submittedName>
</protein>
<keyword evidence="1" id="KW-0479">Metal-binding</keyword>
<organism evidence="7 8">
    <name type="scientific">Galleria mellonella</name>
    <name type="common">Greater wax moth</name>
    <dbReference type="NCBI Taxonomy" id="7137"/>
    <lineage>
        <taxon>Eukaryota</taxon>
        <taxon>Metazoa</taxon>
        <taxon>Ecdysozoa</taxon>
        <taxon>Arthropoda</taxon>
        <taxon>Hexapoda</taxon>
        <taxon>Insecta</taxon>
        <taxon>Pterygota</taxon>
        <taxon>Neoptera</taxon>
        <taxon>Endopterygota</taxon>
        <taxon>Lepidoptera</taxon>
        <taxon>Glossata</taxon>
        <taxon>Ditrysia</taxon>
        <taxon>Pyraloidea</taxon>
        <taxon>Pyralidae</taxon>
        <taxon>Galleriinae</taxon>
        <taxon>Galleria</taxon>
    </lineage>
</organism>
<dbReference type="InterPro" id="IPR006612">
    <property type="entry name" value="THAP_Znf"/>
</dbReference>
<evidence type="ECO:0000313" key="8">
    <source>
        <dbReference type="RefSeq" id="XP_026752863.2"/>
    </source>
</evidence>
<dbReference type="InParanoid" id="A0A6J1WGV0"/>
<name>A0A6J1WGV0_GALME</name>
<dbReference type="GeneID" id="113513083"/>
<dbReference type="SUPFAM" id="SSF57716">
    <property type="entry name" value="Glucocorticoid receptor-like (DNA-binding domain)"/>
    <property type="match status" value="1"/>
</dbReference>
<reference evidence="8" key="1">
    <citation type="submission" date="2025-08" db="UniProtKB">
        <authorList>
            <consortium name="RefSeq"/>
        </authorList>
    </citation>
    <scope>IDENTIFICATION</scope>
    <source>
        <tissue evidence="8">Whole larvae</tissue>
    </source>
</reference>
<accession>A0A6J1WGV0</accession>
<feature type="domain" description="THAP-type" evidence="6">
    <location>
        <begin position="1"/>
        <end position="94"/>
    </location>
</feature>
<keyword evidence="3" id="KW-0862">Zinc</keyword>
<dbReference type="SMART" id="SM00980">
    <property type="entry name" value="THAP"/>
    <property type="match status" value="1"/>
</dbReference>
<evidence type="ECO:0000256" key="2">
    <source>
        <dbReference type="ARBA" id="ARBA00022771"/>
    </source>
</evidence>
<evidence type="ECO:0000256" key="5">
    <source>
        <dbReference type="PROSITE-ProRule" id="PRU00309"/>
    </source>
</evidence>
<keyword evidence="4 5" id="KW-0238">DNA-binding</keyword>
<evidence type="ECO:0000256" key="1">
    <source>
        <dbReference type="ARBA" id="ARBA00022723"/>
    </source>
</evidence>
<keyword evidence="7" id="KW-1185">Reference proteome</keyword>
<dbReference type="GO" id="GO:0003677">
    <property type="term" value="F:DNA binding"/>
    <property type="evidence" value="ECO:0007669"/>
    <property type="project" value="UniProtKB-UniRule"/>
</dbReference>
<evidence type="ECO:0000313" key="7">
    <source>
        <dbReference type="Proteomes" id="UP001652740"/>
    </source>
</evidence>
<proteinExistence type="predicted"/>